<dbReference type="InterPro" id="IPR011011">
    <property type="entry name" value="Znf_FYVE_PHD"/>
</dbReference>
<evidence type="ECO:0008006" key="15">
    <source>
        <dbReference type="Google" id="ProtNLM"/>
    </source>
</evidence>
<protein>
    <recommendedName>
        <fullName evidence="15">PHD-type domain-containing protein</fullName>
    </recommendedName>
</protein>
<evidence type="ECO:0000256" key="1">
    <source>
        <dbReference type="ARBA" id="ARBA00004123"/>
    </source>
</evidence>
<feature type="compositionally biased region" description="Basic residues" evidence="10">
    <location>
        <begin position="602"/>
        <end position="614"/>
    </location>
</feature>
<feature type="region of interest" description="Disordered" evidence="10">
    <location>
        <begin position="591"/>
        <end position="691"/>
    </location>
</feature>
<dbReference type="InterPro" id="IPR042013">
    <property type="entry name" value="PHF7/G2E3_ePHD"/>
</dbReference>
<dbReference type="PROSITE" id="PS50089">
    <property type="entry name" value="ZF_RING_2"/>
    <property type="match status" value="1"/>
</dbReference>
<dbReference type="GO" id="GO:0005634">
    <property type="term" value="C:nucleus"/>
    <property type="evidence" value="ECO:0007669"/>
    <property type="project" value="TreeGrafter"/>
</dbReference>
<proteinExistence type="predicted"/>
<comment type="pathway">
    <text evidence="2">Protein modification; protein ubiquitination.</text>
</comment>
<evidence type="ECO:0000259" key="11">
    <source>
        <dbReference type="PROSITE" id="PS50089"/>
    </source>
</evidence>
<feature type="domain" description="RING-type" evidence="11">
    <location>
        <begin position="131"/>
        <end position="183"/>
    </location>
</feature>
<evidence type="ECO:0000256" key="2">
    <source>
        <dbReference type="ARBA" id="ARBA00004906"/>
    </source>
</evidence>
<dbReference type="GO" id="GO:0008270">
    <property type="term" value="F:zinc ion binding"/>
    <property type="evidence" value="ECO:0007669"/>
    <property type="project" value="UniProtKB-KW"/>
</dbReference>
<dbReference type="InterPro" id="IPR034732">
    <property type="entry name" value="EPHD"/>
</dbReference>
<keyword evidence="6" id="KW-0833">Ubl conjugation pathway</keyword>
<feature type="compositionally biased region" description="Polar residues" evidence="10">
    <location>
        <begin position="649"/>
        <end position="660"/>
    </location>
</feature>
<evidence type="ECO:0000256" key="7">
    <source>
        <dbReference type="ARBA" id="ARBA00022833"/>
    </source>
</evidence>
<evidence type="ECO:0000256" key="3">
    <source>
        <dbReference type="ARBA" id="ARBA00022679"/>
    </source>
</evidence>
<accession>A0A1A9VRJ6</accession>
<dbReference type="InterPro" id="IPR013083">
    <property type="entry name" value="Znf_RING/FYVE/PHD"/>
</dbReference>
<evidence type="ECO:0000313" key="14">
    <source>
        <dbReference type="Proteomes" id="UP000078200"/>
    </source>
</evidence>
<evidence type="ECO:0000256" key="10">
    <source>
        <dbReference type="SAM" id="MobiDB-lite"/>
    </source>
</evidence>
<dbReference type="InterPro" id="IPR059102">
    <property type="entry name" value="PHD_PHF7/G2E3-like"/>
</dbReference>
<dbReference type="SUPFAM" id="SSF57903">
    <property type="entry name" value="FYVE/PHD zinc finger"/>
    <property type="match status" value="1"/>
</dbReference>
<dbReference type="CDD" id="cd15669">
    <property type="entry name" value="ePHD_PHF7_G2E3_like"/>
    <property type="match status" value="1"/>
</dbReference>
<reference evidence="13" key="1">
    <citation type="submission" date="2020-05" db="UniProtKB">
        <authorList>
            <consortium name="EnsemblMetazoa"/>
        </authorList>
    </citation>
    <scope>IDENTIFICATION</scope>
    <source>
        <strain evidence="13">TTRI</strain>
    </source>
</reference>
<sequence>MSACVLCKSSKKDELLYGKFVATSSGISAHTFCLYFASNLAQNGRDHQGLYGFLQRDIRNEVCRIRQLTCCYCKKSSAGVGCCKEKCRSSFHFICGLENGAENQFCKSFRSYCHKHRTSVNCKPPASRESCCICYNSLRKKNEAFNSSRHLKAPCCANGWFHKLCLQKFAATSGYFFKCPLCNNTKLFREKLKYQGIFIPDQDAAWEFEPNAYAELLERPSECVVVECKSNVGRQGNSIRNPLIFCNTCGSKAIHKHCLMNGGGKEFQCNDCAPILQTLDSSKKISSRQQDSDDNDFEIDVCEISDEENKLKENNEITEDLQATSSQNITSRSSSRNCKANYIFQTSNDEEDCKANIFATTNLNGNNEYFKNMPDDENCENAYATTSEEEILQKNFRIYKKNAFLKISSDVKSEPEPEESTSITKRTFQKFSHNPTGGQKIGINLNVANQRTQAINCEILGNIFTTATNLNDKNSYFENTPDDEECENASAITLEEEILQNSFQKYKKDECLRISSDVELEAQESTKITKRIFQRPSRNSTNEQKNEINLNVPNHSKQAINCDALLKADNEKKKLANLQVSKLPLSDNGCNHRITRSTTPIKFKRNIRSNKSKSSHIPTNNTSRPVRLRAKSVLISKEEQIEREKGGLNQETFLASTMPLSDNHRRTTQRNKRRSTDLQGTGNQNRNSIRRDSCSERCSVSCIANRTRRQSLNIAKFKNEGSKGDEQRGWVSSTSLEISCIAKRTRLSLLKSAKSKSITVGNVDYSNNEGSESSDGISEVYEIQSEYEMGDESITSMDSYSIRSPRDMQNLSLIAVRGKNRIGSLINTSNDSNNNKALTKRFKEDRYSQESSLSSISNLLQTKGSNRIHSFKRHLRP</sequence>
<keyword evidence="4" id="KW-0479">Metal-binding</keyword>
<dbReference type="InterPro" id="IPR051188">
    <property type="entry name" value="PHD-type_Zinc_Finger"/>
</dbReference>
<keyword evidence="7" id="KW-0862">Zinc</keyword>
<feature type="domain" description="PHD-type" evidence="12">
    <location>
        <begin position="1"/>
        <end position="117"/>
    </location>
</feature>
<dbReference type="InterPro" id="IPR001841">
    <property type="entry name" value="Znf_RING"/>
</dbReference>
<keyword evidence="3" id="KW-0808">Transferase</keyword>
<evidence type="ECO:0000256" key="8">
    <source>
        <dbReference type="ARBA" id="ARBA00023242"/>
    </source>
</evidence>
<dbReference type="VEuPathDB" id="VectorBase:GAUT045255"/>
<dbReference type="EnsemblMetazoa" id="GAUT045255-RA">
    <property type="protein sequence ID" value="GAUT045255-PA"/>
    <property type="gene ID" value="GAUT045255"/>
</dbReference>
<evidence type="ECO:0000256" key="4">
    <source>
        <dbReference type="ARBA" id="ARBA00022723"/>
    </source>
</evidence>
<dbReference type="Proteomes" id="UP000078200">
    <property type="component" value="Unassembled WGS sequence"/>
</dbReference>
<dbReference type="PROSITE" id="PS51805">
    <property type="entry name" value="EPHD"/>
    <property type="match status" value="1"/>
</dbReference>
<dbReference type="Pfam" id="PF26054">
    <property type="entry name" value="PHD_G2E3"/>
    <property type="match status" value="1"/>
</dbReference>
<keyword evidence="8" id="KW-0539">Nucleus</keyword>
<evidence type="ECO:0000259" key="12">
    <source>
        <dbReference type="PROSITE" id="PS51805"/>
    </source>
</evidence>
<evidence type="ECO:0000313" key="13">
    <source>
        <dbReference type="EnsemblMetazoa" id="GAUT045255-PA"/>
    </source>
</evidence>
<name>A0A1A9VRJ6_GLOAU</name>
<keyword evidence="14" id="KW-1185">Reference proteome</keyword>
<dbReference type="Pfam" id="PF13771">
    <property type="entry name" value="zf-HC5HC2H"/>
    <property type="match status" value="1"/>
</dbReference>
<dbReference type="PANTHER" id="PTHR12420">
    <property type="entry name" value="PHD FINGER PROTEIN"/>
    <property type="match status" value="1"/>
</dbReference>
<feature type="compositionally biased region" description="Basic and acidic residues" evidence="10">
    <location>
        <begin position="636"/>
        <end position="646"/>
    </location>
</feature>
<dbReference type="STRING" id="7395.A0A1A9VRJ6"/>
<dbReference type="Gene3D" id="3.30.40.10">
    <property type="entry name" value="Zinc/RING finger domain, C3HC4 (zinc finger)"/>
    <property type="match status" value="2"/>
</dbReference>
<keyword evidence="5 9" id="KW-0863">Zinc-finger</keyword>
<comment type="subcellular location">
    <subcellularLocation>
        <location evidence="1">Nucleus</location>
    </subcellularLocation>
</comment>
<evidence type="ECO:0000256" key="6">
    <source>
        <dbReference type="ARBA" id="ARBA00022786"/>
    </source>
</evidence>
<evidence type="ECO:0000256" key="9">
    <source>
        <dbReference type="PROSITE-ProRule" id="PRU00175"/>
    </source>
</evidence>
<feature type="compositionally biased region" description="Polar residues" evidence="10">
    <location>
        <begin position="677"/>
        <end position="687"/>
    </location>
</feature>
<organism evidence="13 14">
    <name type="scientific">Glossina austeni</name>
    <name type="common">Savannah tsetse fly</name>
    <dbReference type="NCBI Taxonomy" id="7395"/>
    <lineage>
        <taxon>Eukaryota</taxon>
        <taxon>Metazoa</taxon>
        <taxon>Ecdysozoa</taxon>
        <taxon>Arthropoda</taxon>
        <taxon>Hexapoda</taxon>
        <taxon>Insecta</taxon>
        <taxon>Pterygota</taxon>
        <taxon>Neoptera</taxon>
        <taxon>Endopterygota</taxon>
        <taxon>Diptera</taxon>
        <taxon>Brachycera</taxon>
        <taxon>Muscomorpha</taxon>
        <taxon>Hippoboscoidea</taxon>
        <taxon>Glossinidae</taxon>
        <taxon>Glossina</taxon>
    </lineage>
</organism>
<dbReference type="AlphaFoldDB" id="A0A1A9VRJ6"/>
<evidence type="ECO:0000256" key="5">
    <source>
        <dbReference type="ARBA" id="ARBA00022771"/>
    </source>
</evidence>
<dbReference type="PANTHER" id="PTHR12420:SF42">
    <property type="entry name" value="G2_M PHASE-SPECIFIC E3 UBIQUITIN-PROTEIN LIGASE"/>
    <property type="match status" value="1"/>
</dbReference>